<evidence type="ECO:0000259" key="5">
    <source>
        <dbReference type="PROSITE" id="PS51898"/>
    </source>
</evidence>
<name>A0A378KIA7_9GAMM</name>
<evidence type="ECO:0000313" key="7">
    <source>
        <dbReference type="Proteomes" id="UP000254677"/>
    </source>
</evidence>
<keyword evidence="4" id="KW-0233">DNA recombination</keyword>
<dbReference type="InterPro" id="IPR013762">
    <property type="entry name" value="Integrase-like_cat_sf"/>
</dbReference>
<gene>
    <name evidence="6" type="primary">xerC_2</name>
    <name evidence="6" type="ORF">NCTC13292_03158</name>
</gene>
<evidence type="ECO:0000256" key="3">
    <source>
        <dbReference type="ARBA" id="ARBA00023125"/>
    </source>
</evidence>
<dbReference type="Proteomes" id="UP000254677">
    <property type="component" value="Unassembled WGS sequence"/>
</dbReference>
<sequence>MAKKGKAKILNAFEFDQLLNAAKIGSSPIRNIAIVYCSFGLGLRAKEIASLSIKDVADKQYRLLDEICLKRSIHYGKKQHYAYLTNKKVYAALTDHLKTMVGSDLNKPLFQTQRKKEFTPCTLQKWFRSLYDKAGIIGATSHSGRRTFITRLLEQGISIKAVSSLAGHSSTITTAIYAENKPECLQNIAKLAPF</sequence>
<dbReference type="InterPro" id="IPR011010">
    <property type="entry name" value="DNA_brk_join_enz"/>
</dbReference>
<comment type="similarity">
    <text evidence="1">Belongs to the 'phage' integrase family.</text>
</comment>
<dbReference type="PANTHER" id="PTHR30349:SF41">
    <property type="entry name" value="INTEGRASE_RECOMBINASE PROTEIN MJ0367-RELATED"/>
    <property type="match status" value="1"/>
</dbReference>
<dbReference type="GO" id="GO:0003677">
    <property type="term" value="F:DNA binding"/>
    <property type="evidence" value="ECO:0007669"/>
    <property type="project" value="UniProtKB-KW"/>
</dbReference>
<keyword evidence="2" id="KW-0229">DNA integration</keyword>
<dbReference type="OrthoDB" id="305957at2"/>
<accession>A0A378KIA7</accession>
<dbReference type="Pfam" id="PF00589">
    <property type="entry name" value="Phage_integrase"/>
    <property type="match status" value="1"/>
</dbReference>
<organism evidence="6 7">
    <name type="scientific">Legionella donaldsonii</name>
    <dbReference type="NCBI Taxonomy" id="45060"/>
    <lineage>
        <taxon>Bacteria</taxon>
        <taxon>Pseudomonadati</taxon>
        <taxon>Pseudomonadota</taxon>
        <taxon>Gammaproteobacteria</taxon>
        <taxon>Legionellales</taxon>
        <taxon>Legionellaceae</taxon>
        <taxon>Legionella</taxon>
    </lineage>
</organism>
<dbReference type="GO" id="GO:0006310">
    <property type="term" value="P:DNA recombination"/>
    <property type="evidence" value="ECO:0007669"/>
    <property type="project" value="UniProtKB-KW"/>
</dbReference>
<dbReference type="RefSeq" id="WP_115222842.1">
    <property type="nucleotide sequence ID" value="NZ_UGOA01000002.1"/>
</dbReference>
<dbReference type="CDD" id="cd00397">
    <property type="entry name" value="DNA_BRE_C"/>
    <property type="match status" value="1"/>
</dbReference>
<evidence type="ECO:0000256" key="2">
    <source>
        <dbReference type="ARBA" id="ARBA00022908"/>
    </source>
</evidence>
<protein>
    <submittedName>
        <fullName evidence="6">Phage_integrase</fullName>
    </submittedName>
</protein>
<dbReference type="PANTHER" id="PTHR30349">
    <property type="entry name" value="PHAGE INTEGRASE-RELATED"/>
    <property type="match status" value="1"/>
</dbReference>
<keyword evidence="3" id="KW-0238">DNA-binding</keyword>
<dbReference type="AlphaFoldDB" id="A0A378KIA7"/>
<dbReference type="SUPFAM" id="SSF56349">
    <property type="entry name" value="DNA breaking-rejoining enzymes"/>
    <property type="match status" value="1"/>
</dbReference>
<dbReference type="GO" id="GO:0015074">
    <property type="term" value="P:DNA integration"/>
    <property type="evidence" value="ECO:0007669"/>
    <property type="project" value="UniProtKB-KW"/>
</dbReference>
<dbReference type="EMBL" id="UGOA01000002">
    <property type="protein sequence ID" value="STX83913.1"/>
    <property type="molecule type" value="Genomic_DNA"/>
</dbReference>
<keyword evidence="7" id="KW-1185">Reference proteome</keyword>
<dbReference type="InterPro" id="IPR002104">
    <property type="entry name" value="Integrase_catalytic"/>
</dbReference>
<dbReference type="InterPro" id="IPR050090">
    <property type="entry name" value="Tyrosine_recombinase_XerCD"/>
</dbReference>
<evidence type="ECO:0000313" key="6">
    <source>
        <dbReference type="EMBL" id="STX83913.1"/>
    </source>
</evidence>
<dbReference type="Gene3D" id="1.10.443.10">
    <property type="entry name" value="Intergrase catalytic core"/>
    <property type="match status" value="1"/>
</dbReference>
<evidence type="ECO:0000256" key="4">
    <source>
        <dbReference type="ARBA" id="ARBA00023172"/>
    </source>
</evidence>
<proteinExistence type="inferred from homology"/>
<feature type="domain" description="Tyr recombinase" evidence="5">
    <location>
        <begin position="5"/>
        <end position="190"/>
    </location>
</feature>
<evidence type="ECO:0000256" key="1">
    <source>
        <dbReference type="ARBA" id="ARBA00008857"/>
    </source>
</evidence>
<reference evidence="6 7" key="1">
    <citation type="submission" date="2018-06" db="EMBL/GenBank/DDBJ databases">
        <authorList>
            <consortium name="Pathogen Informatics"/>
            <person name="Doyle S."/>
        </authorList>
    </citation>
    <scope>NUCLEOTIDE SEQUENCE [LARGE SCALE GENOMIC DNA]</scope>
    <source>
        <strain evidence="6 7">NCTC13292</strain>
    </source>
</reference>
<dbReference type="PROSITE" id="PS51898">
    <property type="entry name" value="TYR_RECOMBINASE"/>
    <property type="match status" value="1"/>
</dbReference>